<dbReference type="InterPro" id="IPR002938">
    <property type="entry name" value="FAD-bd"/>
</dbReference>
<comment type="cofactor">
    <cofactor evidence="1">
        <name>FAD</name>
        <dbReference type="ChEBI" id="CHEBI:57692"/>
    </cofactor>
</comment>
<dbReference type="SUPFAM" id="SSF51905">
    <property type="entry name" value="FAD/NAD(P)-binding domain"/>
    <property type="match status" value="1"/>
</dbReference>
<evidence type="ECO:0000256" key="5">
    <source>
        <dbReference type="ARBA" id="ARBA00022827"/>
    </source>
</evidence>
<keyword evidence="10" id="KW-1185">Reference proteome</keyword>
<evidence type="ECO:0000256" key="2">
    <source>
        <dbReference type="ARBA" id="ARBA00004749"/>
    </source>
</evidence>
<evidence type="ECO:0000259" key="8">
    <source>
        <dbReference type="Pfam" id="PF01494"/>
    </source>
</evidence>
<dbReference type="OrthoDB" id="9769565at2"/>
<dbReference type="UniPathway" id="UPA00232"/>
<gene>
    <name evidence="9" type="ORF">SAMN05660652_03818</name>
</gene>
<dbReference type="PRINTS" id="PR00420">
    <property type="entry name" value="RNGMNOXGNASE"/>
</dbReference>
<dbReference type="EMBL" id="FNCY01000025">
    <property type="protein sequence ID" value="SDI66247.1"/>
    <property type="molecule type" value="Genomic_DNA"/>
</dbReference>
<comment type="pathway">
    <text evidence="2">Cofactor biosynthesis; ubiquinone biosynthesis.</text>
</comment>
<evidence type="ECO:0000256" key="6">
    <source>
        <dbReference type="ARBA" id="ARBA00023002"/>
    </source>
</evidence>
<dbReference type="RefSeq" id="WP_091940147.1">
    <property type="nucleotide sequence ID" value="NZ_FNCY01000025.1"/>
</dbReference>
<dbReference type="GO" id="GO:0071949">
    <property type="term" value="F:FAD binding"/>
    <property type="evidence" value="ECO:0007669"/>
    <property type="project" value="InterPro"/>
</dbReference>
<keyword evidence="5" id="KW-0274">FAD</keyword>
<evidence type="ECO:0000313" key="10">
    <source>
        <dbReference type="Proteomes" id="UP000198607"/>
    </source>
</evidence>
<dbReference type="GO" id="GO:0008681">
    <property type="term" value="F:2-octaprenyl-6-methoxyphenol hydroxylase activity"/>
    <property type="evidence" value="ECO:0007669"/>
    <property type="project" value="TreeGrafter"/>
</dbReference>
<reference evidence="9 10" key="1">
    <citation type="submission" date="2016-10" db="EMBL/GenBank/DDBJ databases">
        <authorList>
            <person name="de Groot N.N."/>
        </authorList>
    </citation>
    <scope>NUCLEOTIDE SEQUENCE [LARGE SCALE GENOMIC DNA]</scope>
    <source>
        <strain evidence="9 10">DSM 5885</strain>
    </source>
</reference>
<evidence type="ECO:0000256" key="3">
    <source>
        <dbReference type="ARBA" id="ARBA00005349"/>
    </source>
</evidence>
<organism evidence="9 10">
    <name type="scientific">Propionivibrio dicarboxylicus</name>
    <dbReference type="NCBI Taxonomy" id="83767"/>
    <lineage>
        <taxon>Bacteria</taxon>
        <taxon>Pseudomonadati</taxon>
        <taxon>Pseudomonadota</taxon>
        <taxon>Betaproteobacteria</taxon>
        <taxon>Rhodocyclales</taxon>
        <taxon>Rhodocyclaceae</taxon>
        <taxon>Propionivibrio</taxon>
    </lineage>
</organism>
<proteinExistence type="inferred from homology"/>
<keyword evidence="4" id="KW-0285">Flavoprotein</keyword>
<accession>A0A1G8MEJ4</accession>
<dbReference type="PANTHER" id="PTHR43876">
    <property type="entry name" value="UBIQUINONE BIOSYNTHESIS MONOOXYGENASE COQ6, MITOCHONDRIAL"/>
    <property type="match status" value="1"/>
</dbReference>
<sequence length="381" mass="41792">MTEPLRHVDIAILGAGPVGMALARALKGSGLDLLLIDRAPRRAWANDPRALAIAHGSRQLLERLDAWNVGDTTDIRRIHVSQQGGFGRTELCAEEHGLPALGYVLRYRDLAARLERETDTIPTLRPATVERIDSDDTGVRLHVRTDDGPAEIAARLLVHAEGAPAEGPDVHVRDYGQLAIVTEVRPASSHNFRAWERFTPDGPLALLPFGPDYAIVLTAPTATAQRLLQGDEASFLDALRERLGKRIDIVACGPRAAFPLALRLRKQLAGPRQVWIGNTAQTLHPVTGQGFNLGLRDAWTLADTLWDARRQDPGDASTLARYARRRQPDRLIGTLLTDGLVRLFSNDIGPLRALRGLGLLTLDLTPPLRAPLARQMIWGTR</sequence>
<keyword evidence="6" id="KW-0560">Oxidoreductase</keyword>
<dbReference type="InterPro" id="IPR051205">
    <property type="entry name" value="UbiH/COQ6_monooxygenase"/>
</dbReference>
<keyword evidence="7" id="KW-0503">Monooxygenase</keyword>
<dbReference type="STRING" id="83767.SAMN05660652_03818"/>
<dbReference type="InterPro" id="IPR010971">
    <property type="entry name" value="UbiH/COQ6"/>
</dbReference>
<feature type="domain" description="FAD-binding" evidence="8">
    <location>
        <begin position="8"/>
        <end position="328"/>
    </location>
</feature>
<dbReference type="Proteomes" id="UP000198607">
    <property type="component" value="Unassembled WGS sequence"/>
</dbReference>
<dbReference type="InterPro" id="IPR036188">
    <property type="entry name" value="FAD/NAD-bd_sf"/>
</dbReference>
<dbReference type="PANTHER" id="PTHR43876:SF8">
    <property type="entry name" value="2-OCTAPRENYL-6-METHOXYPHENOL HYDROXYLASE"/>
    <property type="match status" value="1"/>
</dbReference>
<dbReference type="Gene3D" id="3.50.50.60">
    <property type="entry name" value="FAD/NAD(P)-binding domain"/>
    <property type="match status" value="2"/>
</dbReference>
<evidence type="ECO:0000256" key="1">
    <source>
        <dbReference type="ARBA" id="ARBA00001974"/>
    </source>
</evidence>
<name>A0A1G8MEJ4_9RHOO</name>
<dbReference type="NCBIfam" id="TIGR01988">
    <property type="entry name" value="Ubi-OHases"/>
    <property type="match status" value="1"/>
</dbReference>
<comment type="similarity">
    <text evidence="3">Belongs to the UbiH/COQ6 family.</text>
</comment>
<dbReference type="GO" id="GO:0006744">
    <property type="term" value="P:ubiquinone biosynthetic process"/>
    <property type="evidence" value="ECO:0007669"/>
    <property type="project" value="UniProtKB-UniPathway"/>
</dbReference>
<evidence type="ECO:0000256" key="4">
    <source>
        <dbReference type="ARBA" id="ARBA00022630"/>
    </source>
</evidence>
<protein>
    <submittedName>
        <fullName evidence="9">2-octaprenyl-6-methoxyphenol hydroxylase</fullName>
    </submittedName>
</protein>
<evidence type="ECO:0000256" key="7">
    <source>
        <dbReference type="ARBA" id="ARBA00023033"/>
    </source>
</evidence>
<dbReference type="Pfam" id="PF01494">
    <property type="entry name" value="FAD_binding_3"/>
    <property type="match status" value="1"/>
</dbReference>
<dbReference type="AlphaFoldDB" id="A0A1G8MEJ4"/>
<evidence type="ECO:0000313" key="9">
    <source>
        <dbReference type="EMBL" id="SDI66247.1"/>
    </source>
</evidence>